<gene>
    <name evidence="9" type="ORF">CDV36_002782</name>
</gene>
<protein>
    <recommendedName>
        <fullName evidence="11">Pisatin demethylase</fullName>
    </recommendedName>
</protein>
<evidence type="ECO:0000256" key="3">
    <source>
        <dbReference type="ARBA" id="ARBA00022617"/>
    </source>
</evidence>
<evidence type="ECO:0000256" key="5">
    <source>
        <dbReference type="ARBA" id="ARBA00023004"/>
    </source>
</evidence>
<organism evidence="9 10">
    <name type="scientific">Fusarium kuroshium</name>
    <dbReference type="NCBI Taxonomy" id="2010991"/>
    <lineage>
        <taxon>Eukaryota</taxon>
        <taxon>Fungi</taxon>
        <taxon>Dikarya</taxon>
        <taxon>Ascomycota</taxon>
        <taxon>Pezizomycotina</taxon>
        <taxon>Sordariomycetes</taxon>
        <taxon>Hypocreomycetidae</taxon>
        <taxon>Hypocreales</taxon>
        <taxon>Nectriaceae</taxon>
        <taxon>Fusarium</taxon>
        <taxon>Fusarium solani species complex</taxon>
    </lineage>
</organism>
<dbReference type="Proteomes" id="UP000277212">
    <property type="component" value="Unassembled WGS sequence"/>
</dbReference>
<dbReference type="InterPro" id="IPR036396">
    <property type="entry name" value="Cyt_P450_sf"/>
</dbReference>
<reference evidence="9 10" key="1">
    <citation type="submission" date="2017-06" db="EMBL/GenBank/DDBJ databases">
        <title>Comparative genomic analysis of Ambrosia Fusariam Clade fungi.</title>
        <authorList>
            <person name="Stajich J.E."/>
            <person name="Carrillo J."/>
            <person name="Kijimoto T."/>
            <person name="Eskalen A."/>
            <person name="O'Donnell K."/>
            <person name="Kasson M."/>
        </authorList>
    </citation>
    <scope>NUCLEOTIDE SEQUENCE [LARGE SCALE GENOMIC DNA]</scope>
    <source>
        <strain evidence="9">UCR3666</strain>
    </source>
</reference>
<keyword evidence="8" id="KW-0812">Transmembrane</keyword>
<keyword evidence="7" id="KW-0560">Oxidoreductase</keyword>
<dbReference type="AlphaFoldDB" id="A0A3M2SIU3"/>
<evidence type="ECO:0000256" key="4">
    <source>
        <dbReference type="ARBA" id="ARBA00022723"/>
    </source>
</evidence>
<dbReference type="Pfam" id="PF00067">
    <property type="entry name" value="p450"/>
    <property type="match status" value="1"/>
</dbReference>
<dbReference type="InterPro" id="IPR002401">
    <property type="entry name" value="Cyt_P450_E_grp-I"/>
</dbReference>
<feature type="transmembrane region" description="Helical" evidence="8">
    <location>
        <begin position="6"/>
        <end position="28"/>
    </location>
</feature>
<evidence type="ECO:0000313" key="9">
    <source>
        <dbReference type="EMBL" id="RMJ17486.1"/>
    </source>
</evidence>
<dbReference type="PRINTS" id="PR00385">
    <property type="entry name" value="P450"/>
</dbReference>
<dbReference type="OrthoDB" id="3934656at2759"/>
<keyword evidence="8" id="KW-0472">Membrane</keyword>
<dbReference type="SUPFAM" id="SSF48264">
    <property type="entry name" value="Cytochrome P450"/>
    <property type="match status" value="1"/>
</dbReference>
<dbReference type="PROSITE" id="PS00086">
    <property type="entry name" value="CYTOCHROME_P450"/>
    <property type="match status" value="1"/>
</dbReference>
<dbReference type="CDD" id="cd11060">
    <property type="entry name" value="CYP57A1-like"/>
    <property type="match status" value="1"/>
</dbReference>
<dbReference type="PANTHER" id="PTHR24305">
    <property type="entry name" value="CYTOCHROME P450"/>
    <property type="match status" value="1"/>
</dbReference>
<dbReference type="GO" id="GO:0005506">
    <property type="term" value="F:iron ion binding"/>
    <property type="evidence" value="ECO:0007669"/>
    <property type="project" value="InterPro"/>
</dbReference>
<keyword evidence="4 6" id="KW-0479">Metal-binding</keyword>
<evidence type="ECO:0008006" key="11">
    <source>
        <dbReference type="Google" id="ProtNLM"/>
    </source>
</evidence>
<dbReference type="PRINTS" id="PR00463">
    <property type="entry name" value="EP450I"/>
</dbReference>
<dbReference type="EMBL" id="NKUJ01000031">
    <property type="protein sequence ID" value="RMJ17486.1"/>
    <property type="molecule type" value="Genomic_DNA"/>
</dbReference>
<keyword evidence="8" id="KW-1133">Transmembrane helix</keyword>
<name>A0A3M2SIU3_9HYPO</name>
<accession>A0A3M2SIU3</accession>
<proteinExistence type="inferred from homology"/>
<dbReference type="STRING" id="2010991.A0A3M2SIU3"/>
<keyword evidence="3 6" id="KW-0349">Heme</keyword>
<evidence type="ECO:0000256" key="7">
    <source>
        <dbReference type="RuleBase" id="RU000461"/>
    </source>
</evidence>
<evidence type="ECO:0000256" key="1">
    <source>
        <dbReference type="ARBA" id="ARBA00001971"/>
    </source>
</evidence>
<feature type="binding site" description="axial binding residue" evidence="6">
    <location>
        <position position="463"/>
    </location>
    <ligand>
        <name>heme</name>
        <dbReference type="ChEBI" id="CHEBI:30413"/>
    </ligand>
    <ligandPart>
        <name>Fe</name>
        <dbReference type="ChEBI" id="CHEBI:18248"/>
    </ligandPart>
</feature>
<evidence type="ECO:0000313" key="10">
    <source>
        <dbReference type="Proteomes" id="UP000277212"/>
    </source>
</evidence>
<keyword evidence="7" id="KW-0503">Monooxygenase</keyword>
<evidence type="ECO:0000256" key="2">
    <source>
        <dbReference type="ARBA" id="ARBA00010617"/>
    </source>
</evidence>
<dbReference type="InterPro" id="IPR050121">
    <property type="entry name" value="Cytochrome_P450_monoxygenase"/>
</dbReference>
<sequence length="519" mass="58876">MILELLIPHSFATAILWLLTGILLRLLVNKYGQGLNNIPGPWLAGFTDLWRLFIVRGRRAQEVHIELHKKYGPMVRLGPRAVSVADPEAIKIIYSPSSGYSKSAFYPVQQALAKGNRLETMFNTANDRYHARLRRSVSNAYAMSTLVAFEPFVDSTSTEFLKQLKSRFADRAGDEGICDFGAWLQYYAFDVIGELTFSKRLGFVETGRDVDNIIRDLEGFLNYVSWIGQIPFLDRLFIKNPIKIWMAKNGLLNSSAPVAEFAKKHVIERQREEESGIAKTPRRDFLNRFKEARAKDPEFITEQLVLALTVANMFAGSDTTGITMRAVFYYLLRDPSKMDKLLDELARESKAGRFSREDGLAQWEEVRDLPYLSAVINEALRCHPAVGLTMERIVPSNGVTIAGHFLPGGTIAGCSAWVIHQDAEVFGSDAAEFRPERWIDATPEQKRRMSNCLFSFGAGARTCIGKNISLLELYKLVPTILRRFELELVDPETPWKLHNAWFVRQAGFNVRLKERETII</sequence>
<comment type="caution">
    <text evidence="9">The sequence shown here is derived from an EMBL/GenBank/DDBJ whole genome shotgun (WGS) entry which is preliminary data.</text>
</comment>
<dbReference type="InterPro" id="IPR017972">
    <property type="entry name" value="Cyt_P450_CS"/>
</dbReference>
<keyword evidence="5 6" id="KW-0408">Iron</keyword>
<comment type="cofactor">
    <cofactor evidence="1 6">
        <name>heme</name>
        <dbReference type="ChEBI" id="CHEBI:30413"/>
    </cofactor>
</comment>
<dbReference type="GO" id="GO:0016705">
    <property type="term" value="F:oxidoreductase activity, acting on paired donors, with incorporation or reduction of molecular oxygen"/>
    <property type="evidence" value="ECO:0007669"/>
    <property type="project" value="InterPro"/>
</dbReference>
<dbReference type="GO" id="GO:0020037">
    <property type="term" value="F:heme binding"/>
    <property type="evidence" value="ECO:0007669"/>
    <property type="project" value="InterPro"/>
</dbReference>
<keyword evidence="10" id="KW-1185">Reference proteome</keyword>
<dbReference type="FunFam" id="1.10.630.10:FF:000050">
    <property type="entry name" value="Cytochrome P450 monooxygenase"/>
    <property type="match status" value="1"/>
</dbReference>
<dbReference type="PANTHER" id="PTHR24305:SF232">
    <property type="entry name" value="P450, PUTATIVE (EUROFUNG)-RELATED"/>
    <property type="match status" value="1"/>
</dbReference>
<dbReference type="InterPro" id="IPR001128">
    <property type="entry name" value="Cyt_P450"/>
</dbReference>
<comment type="similarity">
    <text evidence="2 7">Belongs to the cytochrome P450 family.</text>
</comment>
<dbReference type="Gene3D" id="1.10.630.10">
    <property type="entry name" value="Cytochrome P450"/>
    <property type="match status" value="1"/>
</dbReference>
<evidence type="ECO:0000256" key="6">
    <source>
        <dbReference type="PIRSR" id="PIRSR602401-1"/>
    </source>
</evidence>
<dbReference type="GO" id="GO:0004497">
    <property type="term" value="F:monooxygenase activity"/>
    <property type="evidence" value="ECO:0007669"/>
    <property type="project" value="UniProtKB-KW"/>
</dbReference>
<evidence type="ECO:0000256" key="8">
    <source>
        <dbReference type="SAM" id="Phobius"/>
    </source>
</evidence>